<reference evidence="1 2" key="1">
    <citation type="submission" date="2019-12" db="EMBL/GenBank/DDBJ databases">
        <title>Deinococcus sp. HMF7620 Genome sequencing and assembly.</title>
        <authorList>
            <person name="Kang H."/>
            <person name="Kim H."/>
            <person name="Joh K."/>
        </authorList>
    </citation>
    <scope>NUCLEOTIDE SEQUENCE [LARGE SCALE GENOMIC DNA]</scope>
    <source>
        <strain evidence="1 2">HMF7620</strain>
    </source>
</reference>
<evidence type="ECO:0000313" key="2">
    <source>
        <dbReference type="Proteomes" id="UP000483286"/>
    </source>
</evidence>
<accession>A0A7C9HSX0</accession>
<keyword evidence="2" id="KW-1185">Reference proteome</keyword>
<gene>
    <name evidence="1" type="ORF">GO986_14395</name>
</gene>
<dbReference type="EMBL" id="WQLB01000020">
    <property type="protein sequence ID" value="MVN87947.1"/>
    <property type="molecule type" value="Genomic_DNA"/>
</dbReference>
<dbReference type="Proteomes" id="UP000483286">
    <property type="component" value="Unassembled WGS sequence"/>
</dbReference>
<dbReference type="AlphaFoldDB" id="A0A7C9HSX0"/>
<proteinExistence type="predicted"/>
<comment type="caution">
    <text evidence="1">The sequence shown here is derived from an EMBL/GenBank/DDBJ whole genome shotgun (WGS) entry which is preliminary data.</text>
</comment>
<sequence length="105" mass="10894">MTPASVPLDAAARAAVGHLLSALYAEHAAAPPSLAPLLAPGLAAQAQRYGVTPPHEETFRQDVLSMAGAFAAHTDWAEYHALATGEYAALIDLPAVITRRLAALI</sequence>
<name>A0A7C9HSX0_9DEIO</name>
<protein>
    <submittedName>
        <fullName evidence="1">Uncharacterized protein</fullName>
    </submittedName>
</protein>
<evidence type="ECO:0000313" key="1">
    <source>
        <dbReference type="EMBL" id="MVN87947.1"/>
    </source>
</evidence>
<dbReference type="RefSeq" id="WP_157460002.1">
    <property type="nucleotide sequence ID" value="NZ_WQLB01000020.1"/>
</dbReference>
<organism evidence="1 2">
    <name type="scientific">Deinococcus arboris</name>
    <dbReference type="NCBI Taxonomy" id="2682977"/>
    <lineage>
        <taxon>Bacteria</taxon>
        <taxon>Thermotogati</taxon>
        <taxon>Deinococcota</taxon>
        <taxon>Deinococci</taxon>
        <taxon>Deinococcales</taxon>
        <taxon>Deinococcaceae</taxon>
        <taxon>Deinococcus</taxon>
    </lineage>
</organism>